<evidence type="ECO:0000313" key="9">
    <source>
        <dbReference type="EMBL" id="CAG9787809.1"/>
    </source>
</evidence>
<comment type="function">
    <text evidence="6">Catalyzes juvenile hormone hydrolysis.</text>
</comment>
<keyword evidence="5 6" id="KW-0378">Hydrolase</keyword>
<dbReference type="PRINTS" id="PR00412">
    <property type="entry name" value="EPOXHYDRLASE"/>
</dbReference>
<keyword evidence="10" id="KW-1185">Reference proteome</keyword>
<dbReference type="PANTHER" id="PTHR21661:SF35">
    <property type="entry name" value="EPOXIDE HYDROLASE"/>
    <property type="match status" value="1"/>
</dbReference>
<feature type="active site" description="Nucleophile" evidence="7">
    <location>
        <position position="227"/>
    </location>
</feature>
<feature type="domain" description="Epoxide hydrolase N-terminal" evidence="8">
    <location>
        <begin position="52"/>
        <end position="161"/>
    </location>
</feature>
<name>A0A9N9WBA1_9NEOP</name>
<dbReference type="Gene3D" id="3.40.50.1820">
    <property type="entry name" value="alpha/beta hydrolase"/>
    <property type="match status" value="1"/>
</dbReference>
<sequence length="461" mass="52529">MMKMLSSLVAVVSIGTGLIVTYVLYKVPEKPQFNLERWWGIGTKPKQEDVAIRPFDVDFNDTMIQDLKQRIRNRRPLTKPLEGIQSEYGMNTIYLEKILAHWVDKYDFKGRAKLLNKFPHYKTRIQGLDIHFIRVQPPKAEGRKVLPLLMLHGWPSSSKEFDKVIPLLTAPRKGYDFVFEVIAADLPGFGFSEGTNKPGLNPVQIGIIMRNLMRRLGFDKFFIQGGDWGSQCATHMATLFPNEILGLHTNMPLSSRNLSNVKVLLGAFFPKLIVDSRYVDRIYPLRKLFFYILRESGYFHIQATKPDTIGVALTDSPVGLAAYIIEKMAICSNRDQLNTPHGGIENLNIEDVLDTITIMWANNCVVTATRIYAEGFKHPEVAIVQNIPTYVPTAAINFKYEVLYQPDWILKDKFKRLVRSTVMDIGGHFAALQTPQVFVNDIFEAGVAFLKYHDEQRGDKS</sequence>
<dbReference type="InterPro" id="IPR010497">
    <property type="entry name" value="Epoxide_hydro_N"/>
</dbReference>
<evidence type="ECO:0000256" key="2">
    <source>
        <dbReference type="ARBA" id="ARBA00004111"/>
    </source>
</evidence>
<dbReference type="InterPro" id="IPR029058">
    <property type="entry name" value="AB_hydrolase_fold"/>
</dbReference>
<evidence type="ECO:0000256" key="6">
    <source>
        <dbReference type="PIRNR" id="PIRNR001112"/>
    </source>
</evidence>
<dbReference type="EMBL" id="OU893349">
    <property type="protein sequence ID" value="CAG9787809.1"/>
    <property type="molecule type" value="Genomic_DNA"/>
</dbReference>
<dbReference type="Proteomes" id="UP001153714">
    <property type="component" value="Chromosome 18"/>
</dbReference>
<comment type="catalytic activity">
    <reaction evidence="1 6">
        <text>1-(4-methoxyphenyl)-N-methyl-N-[(3-methyloxetan-3-yl)methyl]methanamine + H2O = 2-{[(4-methoxybenzyl)(methyl)amino]methyl}-2-methylpropane-1,3-diol</text>
        <dbReference type="Rhea" id="RHEA:55764"/>
        <dbReference type="ChEBI" id="CHEBI:15377"/>
        <dbReference type="ChEBI" id="CHEBI:139161"/>
        <dbReference type="ChEBI" id="CHEBI:139164"/>
        <dbReference type="EC" id="3.3.2.9"/>
    </reaction>
</comment>
<reference evidence="9" key="2">
    <citation type="submission" date="2022-10" db="EMBL/GenBank/DDBJ databases">
        <authorList>
            <consortium name="ENA_rothamsted_submissions"/>
            <consortium name="culmorum"/>
            <person name="King R."/>
        </authorList>
    </citation>
    <scope>NUCLEOTIDE SEQUENCE</scope>
</reference>
<dbReference type="OrthoDB" id="7130006at2759"/>
<organism evidence="9 10">
    <name type="scientific">Diatraea saccharalis</name>
    <name type="common">sugarcane borer</name>
    <dbReference type="NCBI Taxonomy" id="40085"/>
    <lineage>
        <taxon>Eukaryota</taxon>
        <taxon>Metazoa</taxon>
        <taxon>Ecdysozoa</taxon>
        <taxon>Arthropoda</taxon>
        <taxon>Hexapoda</taxon>
        <taxon>Insecta</taxon>
        <taxon>Pterygota</taxon>
        <taxon>Neoptera</taxon>
        <taxon>Endopterygota</taxon>
        <taxon>Lepidoptera</taxon>
        <taxon>Glossata</taxon>
        <taxon>Ditrysia</taxon>
        <taxon>Pyraloidea</taxon>
        <taxon>Crambidae</taxon>
        <taxon>Crambinae</taxon>
        <taxon>Diatraea</taxon>
    </lineage>
</organism>
<comment type="catalytic activity">
    <reaction evidence="6">
        <text>cis-stilbene oxide + H2O = (1R,2R)-hydrobenzoin</text>
        <dbReference type="Rhea" id="RHEA:23900"/>
        <dbReference type="ChEBI" id="CHEBI:15377"/>
        <dbReference type="ChEBI" id="CHEBI:50004"/>
        <dbReference type="ChEBI" id="CHEBI:50014"/>
        <dbReference type="EC" id="3.3.2.9"/>
    </reaction>
</comment>
<evidence type="ECO:0000256" key="7">
    <source>
        <dbReference type="PIRSR" id="PIRSR001112-1"/>
    </source>
</evidence>
<evidence type="ECO:0000256" key="1">
    <source>
        <dbReference type="ARBA" id="ARBA00000221"/>
    </source>
</evidence>
<evidence type="ECO:0000313" key="10">
    <source>
        <dbReference type="Proteomes" id="UP001153714"/>
    </source>
</evidence>
<evidence type="ECO:0000259" key="8">
    <source>
        <dbReference type="Pfam" id="PF06441"/>
    </source>
</evidence>
<dbReference type="InterPro" id="IPR000639">
    <property type="entry name" value="Epox_hydrolase-like"/>
</dbReference>
<dbReference type="GO" id="GO:0097176">
    <property type="term" value="P:epoxide metabolic process"/>
    <property type="evidence" value="ECO:0007669"/>
    <property type="project" value="TreeGrafter"/>
</dbReference>
<dbReference type="SUPFAM" id="SSF53474">
    <property type="entry name" value="alpha/beta-Hydrolases"/>
    <property type="match status" value="1"/>
</dbReference>
<accession>A0A9N9WBA1</accession>
<feature type="active site" description="Proton donor" evidence="7">
    <location>
        <position position="372"/>
    </location>
</feature>
<dbReference type="PIRSF" id="PIRSF001112">
    <property type="entry name" value="Epoxide_hydrolase"/>
    <property type="match status" value="1"/>
</dbReference>
<evidence type="ECO:0000256" key="5">
    <source>
        <dbReference type="ARBA" id="ARBA00022801"/>
    </source>
</evidence>
<evidence type="ECO:0000256" key="4">
    <source>
        <dbReference type="ARBA" id="ARBA00022797"/>
    </source>
</evidence>
<comment type="subcellular location">
    <subcellularLocation>
        <location evidence="6">Endoplasmic reticulum membrane</location>
    </subcellularLocation>
    <subcellularLocation>
        <location evidence="2">Microsome membrane</location>
        <topology evidence="2">Single-pass membrane protein</topology>
    </subcellularLocation>
</comment>
<keyword evidence="6" id="KW-0472">Membrane</keyword>
<dbReference type="InterPro" id="IPR016292">
    <property type="entry name" value="Epoxide_hydrolase"/>
</dbReference>
<feature type="active site" description="Proton acceptor" evidence="7">
    <location>
        <position position="428"/>
    </location>
</feature>
<dbReference type="GO" id="GO:0005789">
    <property type="term" value="C:endoplasmic reticulum membrane"/>
    <property type="evidence" value="ECO:0007669"/>
    <property type="project" value="UniProtKB-SubCell"/>
</dbReference>
<protein>
    <recommendedName>
        <fullName evidence="6">Epoxide hydrolase</fullName>
        <ecNumber evidence="6">3.3.2.9</ecNumber>
    </recommendedName>
</protein>
<keyword evidence="4 6" id="KW-0058">Aromatic hydrocarbons catabolism</keyword>
<comment type="similarity">
    <text evidence="3 6">Belongs to the peptidase S33 family.</text>
</comment>
<dbReference type="AlphaFoldDB" id="A0A9N9WBA1"/>
<keyword evidence="6" id="KW-0256">Endoplasmic reticulum</keyword>
<dbReference type="EC" id="3.3.2.9" evidence="6"/>
<dbReference type="PANTHER" id="PTHR21661">
    <property type="entry name" value="EPOXIDE HYDROLASE 1-RELATED"/>
    <property type="match status" value="1"/>
</dbReference>
<dbReference type="GO" id="GO:0033961">
    <property type="term" value="F:cis-stilbene-oxide hydrolase activity"/>
    <property type="evidence" value="ECO:0007669"/>
    <property type="project" value="UniProtKB-UniRule"/>
</dbReference>
<gene>
    <name evidence="9" type="ORF">DIATSA_LOCUS5663</name>
</gene>
<reference evidence="9" key="1">
    <citation type="submission" date="2021-12" db="EMBL/GenBank/DDBJ databases">
        <authorList>
            <person name="King R."/>
        </authorList>
    </citation>
    <scope>NUCLEOTIDE SEQUENCE</scope>
</reference>
<proteinExistence type="inferred from homology"/>
<dbReference type="Pfam" id="PF06441">
    <property type="entry name" value="EHN"/>
    <property type="match status" value="1"/>
</dbReference>
<evidence type="ECO:0000256" key="3">
    <source>
        <dbReference type="ARBA" id="ARBA00010088"/>
    </source>
</evidence>